<evidence type="ECO:0000259" key="16">
    <source>
        <dbReference type="Pfam" id="PF00920"/>
    </source>
</evidence>
<dbReference type="UniPathway" id="UPA00049">
    <property type="reaction ID" value="UER00061"/>
</dbReference>
<dbReference type="STRING" id="454171.CP488_01239"/>
<evidence type="ECO:0000256" key="15">
    <source>
        <dbReference type="HAMAP-Rule" id="MF_00012"/>
    </source>
</evidence>
<dbReference type="EC" id="4.2.1.9" evidence="14 15"/>
<dbReference type="Gene3D" id="3.50.30.80">
    <property type="entry name" value="IlvD/EDD C-terminal domain-like"/>
    <property type="match status" value="1"/>
</dbReference>
<dbReference type="GO" id="GO:0000287">
    <property type="term" value="F:magnesium ion binding"/>
    <property type="evidence" value="ECO:0007669"/>
    <property type="project" value="UniProtKB-UniRule"/>
</dbReference>
<dbReference type="SUPFAM" id="SSF143975">
    <property type="entry name" value="IlvD/EDD N-terminal domain-like"/>
    <property type="match status" value="1"/>
</dbReference>
<dbReference type="PANTHER" id="PTHR21000:SF5">
    <property type="entry name" value="DIHYDROXY-ACID DEHYDRATASE, MITOCHONDRIAL"/>
    <property type="match status" value="1"/>
</dbReference>
<feature type="binding site" evidence="15">
    <location>
        <position position="52"/>
    </location>
    <ligand>
        <name>[2Fe-2S] cluster</name>
        <dbReference type="ChEBI" id="CHEBI:190135"/>
    </ligand>
</feature>
<keyword evidence="4 15" id="KW-0001">2Fe-2S</keyword>
<feature type="binding site" description="via carbamate group" evidence="15">
    <location>
        <position position="127"/>
    </location>
    <ligand>
        <name>Mg(2+)</name>
        <dbReference type="ChEBI" id="CHEBI:18420"/>
    </ligand>
</feature>
<evidence type="ECO:0000256" key="4">
    <source>
        <dbReference type="ARBA" id="ARBA00022714"/>
    </source>
</evidence>
<dbReference type="InterPro" id="IPR056740">
    <property type="entry name" value="ILV_EDD_C"/>
</dbReference>
<dbReference type="PROSITE" id="PS00887">
    <property type="entry name" value="ILVD_EDD_2"/>
    <property type="match status" value="1"/>
</dbReference>
<dbReference type="InterPro" id="IPR020558">
    <property type="entry name" value="DiOHA_6PGluconate_deHydtase_CS"/>
</dbReference>
<dbReference type="HOGENOM" id="CLU_014271_4_2_0"/>
<evidence type="ECO:0000256" key="6">
    <source>
        <dbReference type="ARBA" id="ARBA00022842"/>
    </source>
</evidence>
<dbReference type="InParanoid" id="S0EY42"/>
<evidence type="ECO:0000256" key="12">
    <source>
        <dbReference type="ARBA" id="ARBA00029436"/>
    </source>
</evidence>
<evidence type="ECO:0000313" key="19">
    <source>
        <dbReference type="Proteomes" id="UP000014227"/>
    </source>
</evidence>
<evidence type="ECO:0000256" key="11">
    <source>
        <dbReference type="ARBA" id="ARBA00029304"/>
    </source>
</evidence>
<evidence type="ECO:0000256" key="10">
    <source>
        <dbReference type="ARBA" id="ARBA00023304"/>
    </source>
</evidence>
<keyword evidence="9 15" id="KW-0456">Lyase</keyword>
<comment type="caution">
    <text evidence="15">Lacks conserved residue(s) required for the propagation of feature annotation.</text>
</comment>
<feature type="binding site" evidence="15">
    <location>
        <position position="126"/>
    </location>
    <ligand>
        <name>Mg(2+)</name>
        <dbReference type="ChEBI" id="CHEBI:18420"/>
    </ligand>
</feature>
<dbReference type="AlphaFoldDB" id="S0EY42"/>
<reference evidence="19" key="1">
    <citation type="submission" date="2013-03" db="EMBL/GenBank/DDBJ databases">
        <title>Genome sequence of Chthonomonas calidirosea, the first sequenced genome from the Armatimonadetes phylum (formally candidate division OP10).</title>
        <authorList>
            <person name="Lee K.C.Y."/>
            <person name="Morgan X.C."/>
            <person name="Dunfield P.F."/>
            <person name="Tamas I."/>
            <person name="Houghton K.M."/>
            <person name="Vyssotski M."/>
            <person name="Ryan J.L.J."/>
            <person name="Lagutin K."/>
            <person name="McDonald I.R."/>
            <person name="Stott M.B."/>
        </authorList>
    </citation>
    <scope>NUCLEOTIDE SEQUENCE [LARGE SCALE GENOMIC DNA]</scope>
    <source>
        <strain evidence="19">DSM 23976 / ICMP 18418 / T49</strain>
    </source>
</reference>
<evidence type="ECO:0000256" key="2">
    <source>
        <dbReference type="ARBA" id="ARBA00006486"/>
    </source>
</evidence>
<keyword evidence="6 15" id="KW-0460">Magnesium</keyword>
<feature type="domain" description="Dihydroxy-acid/6-phosphogluconate dehydratase N-terminal" evidence="16">
    <location>
        <begin position="37"/>
        <end position="355"/>
    </location>
</feature>
<comment type="pathway">
    <text evidence="12 15">Amino-acid biosynthesis; L-valine biosynthesis; L-valine from pyruvate: step 3/4.</text>
</comment>
<dbReference type="PROSITE" id="PS00886">
    <property type="entry name" value="ILVD_EDD_1"/>
    <property type="match status" value="1"/>
</dbReference>
<dbReference type="HAMAP" id="MF_00012">
    <property type="entry name" value="IlvD"/>
    <property type="match status" value="1"/>
</dbReference>
<keyword evidence="7 15" id="KW-0408">Iron</keyword>
<dbReference type="InterPro" id="IPR000581">
    <property type="entry name" value="ILV_EDD_N"/>
</dbReference>
<dbReference type="RefSeq" id="WP_016484138.1">
    <property type="nucleotide sequence ID" value="NC_021487.1"/>
</dbReference>
<dbReference type="FunFam" id="3.50.30.80:FF:000001">
    <property type="entry name" value="Dihydroxy-acid dehydratase"/>
    <property type="match status" value="1"/>
</dbReference>
<dbReference type="Pfam" id="PF24877">
    <property type="entry name" value="ILV_EDD_C"/>
    <property type="match status" value="1"/>
</dbReference>
<dbReference type="PATRIC" id="fig|1303518.3.peg.2954"/>
<keyword evidence="3 15" id="KW-0028">Amino-acid biosynthesis</keyword>
<dbReference type="Proteomes" id="UP000014227">
    <property type="component" value="Chromosome I"/>
</dbReference>
<comment type="similarity">
    <text evidence="2 15">Belongs to the IlvD/Edd family.</text>
</comment>
<evidence type="ECO:0000256" key="3">
    <source>
        <dbReference type="ARBA" id="ARBA00022605"/>
    </source>
</evidence>
<dbReference type="SUPFAM" id="SSF52016">
    <property type="entry name" value="LeuD/IlvD-like"/>
    <property type="match status" value="1"/>
</dbReference>
<dbReference type="FunCoup" id="S0EY42">
    <property type="interactions" value="421"/>
</dbReference>
<evidence type="ECO:0000256" key="9">
    <source>
        <dbReference type="ARBA" id="ARBA00023239"/>
    </source>
</evidence>
<dbReference type="GO" id="GO:0009097">
    <property type="term" value="P:isoleucine biosynthetic process"/>
    <property type="evidence" value="ECO:0007669"/>
    <property type="project" value="UniProtKB-UniRule"/>
</dbReference>
<evidence type="ECO:0000256" key="5">
    <source>
        <dbReference type="ARBA" id="ARBA00022723"/>
    </source>
</evidence>
<protein>
    <recommendedName>
        <fullName evidence="14 15">Dihydroxy-acid dehydratase</fullName>
        <shortName evidence="15">DAD</shortName>
        <ecNumber evidence="14 15">4.2.1.9</ecNumber>
    </recommendedName>
</protein>
<dbReference type="Pfam" id="PF00920">
    <property type="entry name" value="ILVD_EDD_N"/>
    <property type="match status" value="1"/>
</dbReference>
<comment type="catalytic activity">
    <reaction evidence="15">
        <text>(2R,3R)-2,3-dihydroxy-3-methylpentanoate = (S)-3-methyl-2-oxopentanoate + H2O</text>
        <dbReference type="Rhea" id="RHEA:27694"/>
        <dbReference type="ChEBI" id="CHEBI:15377"/>
        <dbReference type="ChEBI" id="CHEBI:35146"/>
        <dbReference type="ChEBI" id="CHEBI:49258"/>
        <dbReference type="EC" id="4.2.1.9"/>
    </reaction>
</comment>
<name>S0EY42_CHTCT</name>
<dbReference type="PANTHER" id="PTHR21000">
    <property type="entry name" value="DIHYDROXY-ACID DEHYDRATASE DAD"/>
    <property type="match status" value="1"/>
</dbReference>
<evidence type="ECO:0000256" key="8">
    <source>
        <dbReference type="ARBA" id="ARBA00023014"/>
    </source>
</evidence>
<dbReference type="GO" id="GO:0051537">
    <property type="term" value="F:2 iron, 2 sulfur cluster binding"/>
    <property type="evidence" value="ECO:0007669"/>
    <property type="project" value="UniProtKB-UniRule"/>
</dbReference>
<accession>S0EY42</accession>
<dbReference type="InterPro" id="IPR004404">
    <property type="entry name" value="DihydroxyA_deHydtase"/>
</dbReference>
<sequence>MSEEMKRRSRLTTEGIERAPNRGMLRAVGFYDEDFERPMIGVASLFSTITPCNAHLDRLAQRGCEGIRAGGGVPQIFGVPTAADGIMMGHLGMRYSLVSREVIADSIEVVAGGMNHDGVLAFGSCDKNMPGCVMAMARLNVPSIFVYGGSILPGVGEDGSDIDIASIFEAVGQYQAGKLSAEGVRHIECEACPGAGACGGMYTANTMASAIEAMGLSLPYSASNPAVSAAKEREAFLAGKQLVELIRQNIRPRDIITRKSLENAYTLVLALGGSTNAILHLKAIAWEAGVEWTLADFDRLNDKVPHLADLKPGGRYVMYHLHRVGGTPAVLKALLEAGFLHGDCLTVTGKTLAENLANVRSVYSRRQEVVRPLDNPMFPTGHLTILRGNLAPEGAVVKTAGVKIRRITGPARVFDGEEACFAAVQRREIKPGDVVVIRGEGPVGGPGMREMLAVTAAIVGQGLGDCVGLITDGRFSGATHGLVVGHVAPEAWVGGPIALLRDGDKVTIDADAKLLAVELSDEELARRRAEWKKPAPREERGVLAKYAACVRSASEGAVTVPVYCP</sequence>
<evidence type="ECO:0000256" key="1">
    <source>
        <dbReference type="ARBA" id="ARBA00001946"/>
    </source>
</evidence>
<dbReference type="NCBIfam" id="NF002068">
    <property type="entry name" value="PRK00911.1"/>
    <property type="match status" value="1"/>
</dbReference>
<gene>
    <name evidence="15" type="primary">ilvD</name>
    <name evidence="18" type="ORF">CCALI_02849</name>
</gene>
<feature type="binding site" evidence="15">
    <location>
        <position position="84"/>
    </location>
    <ligand>
        <name>Mg(2+)</name>
        <dbReference type="ChEBI" id="CHEBI:18420"/>
    </ligand>
</feature>
<keyword evidence="5 15" id="KW-0479">Metal-binding</keyword>
<feature type="binding site" evidence="15">
    <location>
        <position position="450"/>
    </location>
    <ligand>
        <name>Mg(2+)</name>
        <dbReference type="ChEBI" id="CHEBI:18420"/>
    </ligand>
</feature>
<evidence type="ECO:0000256" key="14">
    <source>
        <dbReference type="ARBA" id="ARBA00029490"/>
    </source>
</evidence>
<evidence type="ECO:0000259" key="17">
    <source>
        <dbReference type="Pfam" id="PF24877"/>
    </source>
</evidence>
<dbReference type="InterPro" id="IPR042096">
    <property type="entry name" value="Dihydro-acid_dehy_C"/>
</dbReference>
<proteinExistence type="inferred from homology"/>
<dbReference type="eggNOG" id="COG0129">
    <property type="taxonomic scope" value="Bacteria"/>
</dbReference>
<feature type="modified residue" description="N6-carboxylysine" evidence="15">
    <location>
        <position position="127"/>
    </location>
</feature>
<dbReference type="EMBL" id="HF951689">
    <property type="protein sequence ID" value="CCW36634.1"/>
    <property type="molecule type" value="Genomic_DNA"/>
</dbReference>
<comment type="cofactor">
    <cofactor evidence="1 15">
        <name>Mg(2+)</name>
        <dbReference type="ChEBI" id="CHEBI:18420"/>
    </cofactor>
</comment>
<comment type="cofactor">
    <cofactor evidence="15">
        <name>[2Fe-2S] cluster</name>
        <dbReference type="ChEBI" id="CHEBI:190135"/>
    </cofactor>
    <text evidence="15">Binds 1 [2Fe-2S] cluster per subunit. This cluster acts as a Lewis acid cofactor.</text>
</comment>
<dbReference type="OrthoDB" id="9807077at2"/>
<dbReference type="KEGG" id="ccz:CCALI_02849"/>
<comment type="catalytic activity">
    <reaction evidence="11">
        <text>(2R)-2,3-dihydroxy-3-methylbutanoate = 3-methyl-2-oxobutanoate + H2O</text>
        <dbReference type="Rhea" id="RHEA:24809"/>
        <dbReference type="ChEBI" id="CHEBI:11851"/>
        <dbReference type="ChEBI" id="CHEBI:15377"/>
        <dbReference type="ChEBI" id="CHEBI:49072"/>
        <dbReference type="EC" id="4.2.1.9"/>
    </reaction>
    <physiologicalReaction direction="left-to-right" evidence="11">
        <dbReference type="Rhea" id="RHEA:24810"/>
    </physiologicalReaction>
</comment>
<comment type="pathway">
    <text evidence="13 15">Amino-acid biosynthesis; L-isoleucine biosynthesis; L-isoleucine from 2-oxobutanoate: step 3/4.</text>
</comment>
<evidence type="ECO:0000313" key="18">
    <source>
        <dbReference type="EMBL" id="CCW36634.1"/>
    </source>
</evidence>
<comment type="function">
    <text evidence="15">Functions in the biosynthesis of branched-chain amino acids. Catalyzes the dehydration of (2R,3R)-2,3-dihydroxy-3-methylpentanoate (2,3-dihydroxy-3-methylvalerate) into 2-oxo-3-methylpentanoate (2-oxo-3-methylvalerate) and of (2R)-2,3-dihydroxy-3-methylbutanoate (2,3-dihydroxyisovalerate) into 2-oxo-3-methylbutanoate (2-oxoisovalerate), the penultimate precursor to L-isoleucine and L-valine, respectively.</text>
</comment>
<keyword evidence="10 15" id="KW-0100">Branched-chain amino acid biosynthesis</keyword>
<feature type="domain" description="Dihydroxy-acid/6-phosphogluconate dehydratase C-terminal" evidence="17">
    <location>
        <begin position="368"/>
        <end position="557"/>
    </location>
</feature>
<evidence type="ECO:0000256" key="13">
    <source>
        <dbReference type="ARBA" id="ARBA00029437"/>
    </source>
</evidence>
<dbReference type="InterPro" id="IPR037237">
    <property type="entry name" value="IlvD/EDD_N"/>
</dbReference>
<organism evidence="18 19">
    <name type="scientific">Chthonomonas calidirosea (strain DSM 23976 / ICMP 18418 / T49)</name>
    <dbReference type="NCBI Taxonomy" id="1303518"/>
    <lineage>
        <taxon>Bacteria</taxon>
        <taxon>Bacillati</taxon>
        <taxon>Armatimonadota</taxon>
        <taxon>Chthonomonadia</taxon>
        <taxon>Chthonomonadales</taxon>
        <taxon>Chthonomonadaceae</taxon>
        <taxon>Chthonomonas</taxon>
    </lineage>
</organism>
<dbReference type="NCBIfam" id="TIGR00110">
    <property type="entry name" value="ilvD"/>
    <property type="match status" value="1"/>
</dbReference>
<dbReference type="InterPro" id="IPR050165">
    <property type="entry name" value="DHAD_IlvD/Edd"/>
</dbReference>
<keyword evidence="19" id="KW-1185">Reference proteome</keyword>
<comment type="subunit">
    <text evidence="15">Homodimer.</text>
</comment>
<feature type="active site" description="Proton acceptor" evidence="15">
    <location>
        <position position="476"/>
    </location>
</feature>
<dbReference type="GO" id="GO:0004160">
    <property type="term" value="F:dihydroxy-acid dehydratase activity"/>
    <property type="evidence" value="ECO:0007669"/>
    <property type="project" value="UniProtKB-UniRule"/>
</dbReference>
<dbReference type="GO" id="GO:0009099">
    <property type="term" value="P:L-valine biosynthetic process"/>
    <property type="evidence" value="ECO:0007669"/>
    <property type="project" value="UniProtKB-UniRule"/>
</dbReference>
<dbReference type="UniPathway" id="UPA00047">
    <property type="reaction ID" value="UER00057"/>
</dbReference>
<evidence type="ECO:0000256" key="7">
    <source>
        <dbReference type="ARBA" id="ARBA00023004"/>
    </source>
</evidence>
<keyword evidence="8 15" id="KW-0411">Iron-sulfur</keyword>